<sequence length="74" mass="8438">MIDVGDKNNLKYNNSGYVDLTARDALEPMVKEEAAVEKKSNELVRIVKHIIALAGFELIGRVQIRHKKTGREFR</sequence>
<proteinExistence type="predicted"/>
<accession>A0A7G9W8C5</accession>
<evidence type="ECO:0000313" key="2">
    <source>
        <dbReference type="Proteomes" id="UP000516160"/>
    </source>
</evidence>
<dbReference type="AlphaFoldDB" id="A0A7G9W8C5"/>
<evidence type="ECO:0000313" key="1">
    <source>
        <dbReference type="EMBL" id="QNO14937.1"/>
    </source>
</evidence>
<reference evidence="1 2" key="1">
    <citation type="submission" date="2020-07" db="EMBL/GenBank/DDBJ databases">
        <title>Alkalicella. sp. LB2 genome.</title>
        <authorList>
            <person name="Postec A."/>
            <person name="Quemeneur M."/>
        </authorList>
    </citation>
    <scope>NUCLEOTIDE SEQUENCE [LARGE SCALE GENOMIC DNA]</scope>
    <source>
        <strain evidence="1 2">LB2</strain>
    </source>
</reference>
<dbReference type="EMBL" id="CP058559">
    <property type="protein sequence ID" value="QNO14937.1"/>
    <property type="molecule type" value="Genomic_DNA"/>
</dbReference>
<keyword evidence="2" id="KW-1185">Reference proteome</keyword>
<name>A0A7G9W8C5_ALKCA</name>
<dbReference type="KEGG" id="acae:HYG86_09200"/>
<dbReference type="Proteomes" id="UP000516160">
    <property type="component" value="Chromosome"/>
</dbReference>
<gene>
    <name evidence="1" type="ORF">HYG86_09200</name>
</gene>
<organism evidence="1 2">
    <name type="scientific">Alkalicella caledoniensis</name>
    <dbReference type="NCBI Taxonomy" id="2731377"/>
    <lineage>
        <taxon>Bacteria</taxon>
        <taxon>Bacillati</taxon>
        <taxon>Bacillota</taxon>
        <taxon>Clostridia</taxon>
        <taxon>Eubacteriales</taxon>
        <taxon>Proteinivoracaceae</taxon>
        <taxon>Alkalicella</taxon>
    </lineage>
</organism>
<protein>
    <submittedName>
        <fullName evidence="1">Uncharacterized protein</fullName>
    </submittedName>
</protein>